<organism evidence="2 3">
    <name type="scientific">Ceratodon purpureus</name>
    <name type="common">Fire moss</name>
    <name type="synonym">Dicranum purpureum</name>
    <dbReference type="NCBI Taxonomy" id="3225"/>
    <lineage>
        <taxon>Eukaryota</taxon>
        <taxon>Viridiplantae</taxon>
        <taxon>Streptophyta</taxon>
        <taxon>Embryophyta</taxon>
        <taxon>Bryophyta</taxon>
        <taxon>Bryophytina</taxon>
        <taxon>Bryopsida</taxon>
        <taxon>Dicranidae</taxon>
        <taxon>Pseudoditrichales</taxon>
        <taxon>Ditrichaceae</taxon>
        <taxon>Ceratodon</taxon>
    </lineage>
</organism>
<feature type="region of interest" description="Disordered" evidence="1">
    <location>
        <begin position="1"/>
        <end position="22"/>
    </location>
</feature>
<reference evidence="2" key="1">
    <citation type="submission" date="2020-06" db="EMBL/GenBank/DDBJ databases">
        <title>WGS assembly of Ceratodon purpureus strain R40.</title>
        <authorList>
            <person name="Carey S.B."/>
            <person name="Jenkins J."/>
            <person name="Shu S."/>
            <person name="Lovell J.T."/>
            <person name="Sreedasyam A."/>
            <person name="Maumus F."/>
            <person name="Tiley G.P."/>
            <person name="Fernandez-Pozo N."/>
            <person name="Barry K."/>
            <person name="Chen C."/>
            <person name="Wang M."/>
            <person name="Lipzen A."/>
            <person name="Daum C."/>
            <person name="Saski C.A."/>
            <person name="Payton A.C."/>
            <person name="Mcbreen J.C."/>
            <person name="Conrad R.E."/>
            <person name="Kollar L.M."/>
            <person name="Olsson S."/>
            <person name="Huttunen S."/>
            <person name="Landis J.B."/>
            <person name="Wickett N.J."/>
            <person name="Johnson M.G."/>
            <person name="Rensing S.A."/>
            <person name="Grimwood J."/>
            <person name="Schmutz J."/>
            <person name="Mcdaniel S.F."/>
        </authorList>
    </citation>
    <scope>NUCLEOTIDE SEQUENCE</scope>
    <source>
        <strain evidence="2">R40</strain>
    </source>
</reference>
<comment type="caution">
    <text evidence="2">The sequence shown here is derived from an EMBL/GenBank/DDBJ whole genome shotgun (WGS) entry which is preliminary data.</text>
</comment>
<evidence type="ECO:0000313" key="3">
    <source>
        <dbReference type="Proteomes" id="UP000822688"/>
    </source>
</evidence>
<feature type="compositionally biased region" description="Low complexity" evidence="1">
    <location>
        <begin position="13"/>
        <end position="22"/>
    </location>
</feature>
<proteinExistence type="predicted"/>
<dbReference type="AlphaFoldDB" id="A0A8T0H670"/>
<feature type="compositionally biased region" description="Pro residues" evidence="1">
    <location>
        <begin position="1"/>
        <end position="12"/>
    </location>
</feature>
<dbReference type="EMBL" id="CM026428">
    <property type="protein sequence ID" value="KAG0566813.1"/>
    <property type="molecule type" value="Genomic_DNA"/>
</dbReference>
<accession>A0A8T0H670</accession>
<name>A0A8T0H670_CERPU</name>
<keyword evidence="3" id="KW-1185">Reference proteome</keyword>
<dbReference type="Proteomes" id="UP000822688">
    <property type="component" value="Chromosome 7"/>
</dbReference>
<sequence>MRHPSHPLPSLPHNPSTISSSQTLQLSFRNFPHPPLNITVRTLNPLIRLPNPLHRSQNSILDHTSNISPNIKPTVSNTSQMSSYPPSLKTIHWSLSFDQHHFNTYLDELLV</sequence>
<evidence type="ECO:0000313" key="2">
    <source>
        <dbReference type="EMBL" id="KAG0566813.1"/>
    </source>
</evidence>
<evidence type="ECO:0000256" key="1">
    <source>
        <dbReference type="SAM" id="MobiDB-lite"/>
    </source>
</evidence>
<protein>
    <submittedName>
        <fullName evidence="2">Uncharacterized protein</fullName>
    </submittedName>
</protein>
<gene>
    <name evidence="2" type="ORF">KC19_7G089500</name>
</gene>